<keyword evidence="9" id="KW-0418">Kinase</keyword>
<dbReference type="Pfam" id="PF00512">
    <property type="entry name" value="HisKA"/>
    <property type="match status" value="2"/>
</dbReference>
<dbReference type="InterPro" id="IPR035965">
    <property type="entry name" value="PAS-like_dom_sf"/>
</dbReference>
<evidence type="ECO:0000259" key="19">
    <source>
        <dbReference type="PROSITE" id="PS50109"/>
    </source>
</evidence>
<dbReference type="InterPro" id="IPR005467">
    <property type="entry name" value="His_kinase_dom"/>
</dbReference>
<accession>A0A248VZA0</accession>
<dbReference type="RefSeq" id="WP_095423966.1">
    <property type="nucleotide sequence ID" value="NZ_CP022994.1"/>
</dbReference>
<evidence type="ECO:0000256" key="15">
    <source>
        <dbReference type="ARBA" id="ARBA00068150"/>
    </source>
</evidence>
<evidence type="ECO:0000256" key="3">
    <source>
        <dbReference type="ARBA" id="ARBA00012438"/>
    </source>
</evidence>
<sequence length="1400" mass="156157">MRKHRTPYPAEFRAWIGTKRFRQILADAASGNSRLSTAARPRSPGLSAAAVFHDRHRRANQNATTALGPSEKATKSVIEFDTLAEVVPQIVWITGPDGLNIYFNQQWEEYTGLTVEQGHGHGWNIPFHPDDRQRAWDAWKHAWQTDGVYSLECRLRRKDGAYRWWLIRGKALHDEKGKIVNWYGTWTDVEDIKQTEEELKRAYDEIRNLYEKTKALNQFKTQMFANVSHELRTPLTLILAPIENLLSTGLPQEATERLSLAQRNARGLLKQINDLLDVARLEAGKITVTYYEADLAKLIKHIASSFENMAKEKGIRFSVITPLSMSVQIDIEKFERILVNLLSNAFKFTPAGGAIRCQLHENSESLAVIDVGDSGPGVSETFRDSIFERFFQIPGSARFGGAGLGLSIVKDFVEIQHGRVTVGQSSEGGALFTIEIPAKAPEETPVICRPDVELTAPPFVDESLRQFRREKGERTKPREPVEVIFAPKPKKSLVLVVEDNPDMREYICETLGPDVELETAENGREGLEKAQTMIPNLIISDIMMPEMDGDEMFRRIRASRELETIPFILVTAKADEELRIELLREGAIDYVIKPFMPEELRSKARNFLAVKASEAKYRELMESAQVDVGVVVKASQAVSGEIEFCKLIETLLRIVIEHAGAERGLLILFRGDEPRIEAEATTREGRVEVTLRQAAVTPSELPESVLHYVIRTRESVILDDATAPTLFSEDTYVQHRRPRSVLCLPLVKQAKLVGALYVENNSSPGAFTSGHIAVLEVVASQAAISLENALLYADLQQENSERKRAEEALREREARIRRLVDSNIIGLLFWDFAGNVTEANNAFLEMVDYSRSDLLSGHIRWDSMTPPEFRAADARATEALRQTGTCQPYEKEYIRKDGRRIPVLIGCALLEGSQENGVAFVLDLTERKEAEAERAARRAAEAANQAKNAFLANMSHELRTPLNGILGYAQILRRDAKLDPRQREGLNVIQHSGEQLLTLINDILDFAKIEAGKLELNRTDIALAEFLRIIAEIITIRARQKGLDFTCDFAPDLPTGIRADESRLRQVLLNLLANAVKFTDRGRVSLRVRFAPPTRLRFEVQDTGIGIDADKLETIFQPFEQVSDPQRRLGGAGLGLAISRQFVRLMGGDIHVTSAVGAGSTFRFELDMPVIETVVVAPPERSVTGYEGPRKTVLVVDDVAANRAMAIDLLSQLGFDVIEAANGREALAKAQVTRPDWILMDIVMPEMDGLEATRRLRQLPGLAEVPIIAMSASASGSDEQKSREAGANAFAPKPIDVDRLLARIAALLKLNWTYAPQAAPCAEEEAAGPLVAPPAPELERLHQLARLGDMRNIVQWAGQVAELDERYRPFADQLCLMAKGYQSKAILTLVERYLETGAGA</sequence>
<feature type="modified residue" description="4-aspartylphosphate" evidence="17">
    <location>
        <position position="541"/>
    </location>
</feature>
<feature type="modified residue" description="4-aspartylphosphate" evidence="17">
    <location>
        <position position="1241"/>
    </location>
</feature>
<dbReference type="SMART" id="SM00091">
    <property type="entry name" value="PAS"/>
    <property type="match status" value="2"/>
</dbReference>
<dbReference type="InterPro" id="IPR001610">
    <property type="entry name" value="PAC"/>
</dbReference>
<dbReference type="SUPFAM" id="SSF47384">
    <property type="entry name" value="Homodimeric domain of signal transducing histidine kinase"/>
    <property type="match status" value="2"/>
</dbReference>
<keyword evidence="4" id="KW-0963">Cytoplasm</keyword>
<evidence type="ECO:0000256" key="12">
    <source>
        <dbReference type="ARBA" id="ARBA00023026"/>
    </source>
</evidence>
<dbReference type="Gene3D" id="3.30.450.40">
    <property type="match status" value="1"/>
</dbReference>
<keyword evidence="12" id="KW-0843">Virulence</keyword>
<dbReference type="SUPFAM" id="SSF52172">
    <property type="entry name" value="CheY-like"/>
    <property type="match status" value="2"/>
</dbReference>
<keyword evidence="8" id="KW-0547">Nucleotide-binding</keyword>
<feature type="domain" description="PAS" evidence="21">
    <location>
        <begin position="812"/>
        <end position="883"/>
    </location>
</feature>
<dbReference type="SUPFAM" id="SSF55781">
    <property type="entry name" value="GAF domain-like"/>
    <property type="match status" value="1"/>
</dbReference>
<dbReference type="KEGG" id="parb:CJU94_39955"/>
<feature type="domain" description="Histidine kinase" evidence="19">
    <location>
        <begin position="953"/>
        <end position="1170"/>
    </location>
</feature>
<evidence type="ECO:0000256" key="9">
    <source>
        <dbReference type="ARBA" id="ARBA00022777"/>
    </source>
</evidence>
<evidence type="ECO:0000256" key="6">
    <source>
        <dbReference type="ARBA" id="ARBA00022679"/>
    </source>
</evidence>
<dbReference type="GO" id="GO:0000155">
    <property type="term" value="F:phosphorelay sensor kinase activity"/>
    <property type="evidence" value="ECO:0007669"/>
    <property type="project" value="InterPro"/>
</dbReference>
<evidence type="ECO:0000259" key="20">
    <source>
        <dbReference type="PROSITE" id="PS50110"/>
    </source>
</evidence>
<dbReference type="CDD" id="cd17574">
    <property type="entry name" value="REC_OmpR"/>
    <property type="match status" value="1"/>
</dbReference>
<keyword evidence="5 17" id="KW-0597">Phosphoprotein</keyword>
<dbReference type="GO" id="GO:0032991">
    <property type="term" value="C:protein-containing complex"/>
    <property type="evidence" value="ECO:0007669"/>
    <property type="project" value="UniProtKB-ARBA"/>
</dbReference>
<evidence type="ECO:0000313" key="23">
    <source>
        <dbReference type="EMBL" id="ASW04324.1"/>
    </source>
</evidence>
<evidence type="ECO:0000256" key="2">
    <source>
        <dbReference type="ARBA" id="ARBA00004496"/>
    </source>
</evidence>
<dbReference type="Pfam" id="PF00072">
    <property type="entry name" value="Response_reg"/>
    <property type="match status" value="2"/>
</dbReference>
<dbReference type="CDD" id="cd00130">
    <property type="entry name" value="PAS"/>
    <property type="match status" value="2"/>
</dbReference>
<dbReference type="InterPro" id="IPR001789">
    <property type="entry name" value="Sig_transdc_resp-reg_receiver"/>
</dbReference>
<dbReference type="EC" id="2.7.13.3" evidence="3"/>
<dbReference type="InterPro" id="IPR003661">
    <property type="entry name" value="HisK_dim/P_dom"/>
</dbReference>
<feature type="coiled-coil region" evidence="18">
    <location>
        <begin position="788"/>
        <end position="822"/>
    </location>
</feature>
<dbReference type="SMART" id="SM00065">
    <property type="entry name" value="GAF"/>
    <property type="match status" value="1"/>
</dbReference>
<gene>
    <name evidence="23" type="ORF">CJU94_39955</name>
</gene>
<organism evidence="23 24">
    <name type="scientific">Paraburkholderia aromaticivorans</name>
    <dbReference type="NCBI Taxonomy" id="2026199"/>
    <lineage>
        <taxon>Bacteria</taxon>
        <taxon>Pseudomonadati</taxon>
        <taxon>Pseudomonadota</taxon>
        <taxon>Betaproteobacteria</taxon>
        <taxon>Burkholderiales</taxon>
        <taxon>Burkholderiaceae</taxon>
        <taxon>Paraburkholderia</taxon>
    </lineage>
</organism>
<evidence type="ECO:0000313" key="24">
    <source>
        <dbReference type="Proteomes" id="UP000215158"/>
    </source>
</evidence>
<evidence type="ECO:0000256" key="18">
    <source>
        <dbReference type="SAM" id="Coils"/>
    </source>
</evidence>
<dbReference type="Pfam" id="PF01590">
    <property type="entry name" value="GAF"/>
    <property type="match status" value="1"/>
</dbReference>
<dbReference type="InterPro" id="IPR011006">
    <property type="entry name" value="CheY-like_superfamily"/>
</dbReference>
<evidence type="ECO:0000256" key="5">
    <source>
        <dbReference type="ARBA" id="ARBA00022553"/>
    </source>
</evidence>
<dbReference type="FunFam" id="3.30.450.20:FF:000099">
    <property type="entry name" value="Sensory box sensor histidine kinase"/>
    <property type="match status" value="1"/>
</dbReference>
<dbReference type="Pfam" id="PF02518">
    <property type="entry name" value="HATPase_c"/>
    <property type="match status" value="2"/>
</dbReference>
<evidence type="ECO:0000256" key="14">
    <source>
        <dbReference type="ARBA" id="ARBA00064003"/>
    </source>
</evidence>
<dbReference type="CDD" id="cd16922">
    <property type="entry name" value="HATPase_EvgS-ArcB-TorS-like"/>
    <property type="match status" value="1"/>
</dbReference>
<dbReference type="EMBL" id="CP022994">
    <property type="protein sequence ID" value="ASW04324.1"/>
    <property type="molecule type" value="Genomic_DNA"/>
</dbReference>
<dbReference type="GO" id="GO:0005737">
    <property type="term" value="C:cytoplasm"/>
    <property type="evidence" value="ECO:0007669"/>
    <property type="project" value="UniProtKB-SubCell"/>
</dbReference>
<evidence type="ECO:0000256" key="7">
    <source>
        <dbReference type="ARBA" id="ARBA00022729"/>
    </source>
</evidence>
<keyword evidence="23" id="KW-0614">Plasmid</keyword>
<evidence type="ECO:0000256" key="10">
    <source>
        <dbReference type="ARBA" id="ARBA00022840"/>
    </source>
</evidence>
<dbReference type="InterPro" id="IPR036890">
    <property type="entry name" value="HATPase_C_sf"/>
</dbReference>
<dbReference type="SMART" id="SM00448">
    <property type="entry name" value="REC"/>
    <property type="match status" value="2"/>
</dbReference>
<dbReference type="InterPro" id="IPR029016">
    <property type="entry name" value="GAF-like_dom_sf"/>
</dbReference>
<dbReference type="PROSITE" id="PS50110">
    <property type="entry name" value="RESPONSE_REGULATORY"/>
    <property type="match status" value="2"/>
</dbReference>
<dbReference type="SMART" id="SM00387">
    <property type="entry name" value="HATPase_c"/>
    <property type="match status" value="2"/>
</dbReference>
<proteinExistence type="predicted"/>
<dbReference type="FunFam" id="1.10.287.130:FF:000002">
    <property type="entry name" value="Two-component osmosensing histidine kinase"/>
    <property type="match status" value="1"/>
</dbReference>
<evidence type="ECO:0000259" key="21">
    <source>
        <dbReference type="PROSITE" id="PS50112"/>
    </source>
</evidence>
<comment type="function">
    <text evidence="13">Member of the two-component regulatory system BvgS/BvgA. Phosphorylates BvgA via a four-step phosphorelay in response to environmental signals.</text>
</comment>
<feature type="domain" description="Response regulatory" evidence="20">
    <location>
        <begin position="493"/>
        <end position="608"/>
    </location>
</feature>
<dbReference type="InterPro" id="IPR036097">
    <property type="entry name" value="HisK_dim/P_sf"/>
</dbReference>
<dbReference type="SUPFAM" id="SSF55785">
    <property type="entry name" value="PYP-like sensor domain (PAS domain)"/>
    <property type="match status" value="2"/>
</dbReference>
<dbReference type="SMART" id="SM00388">
    <property type="entry name" value="HisKA"/>
    <property type="match status" value="2"/>
</dbReference>
<keyword evidence="18" id="KW-0175">Coiled coil</keyword>
<feature type="coiled-coil region" evidence="18">
    <location>
        <begin position="922"/>
        <end position="949"/>
    </location>
</feature>
<dbReference type="PANTHER" id="PTHR43047:SF64">
    <property type="entry name" value="HISTIDINE KINASE CONTAINING CHEY-HOMOLOGOUS RECEIVER DOMAIN AND PAS DOMAIN-RELATED"/>
    <property type="match status" value="1"/>
</dbReference>
<dbReference type="CDD" id="cd17546">
    <property type="entry name" value="REC_hyHK_CKI1_RcsC-like"/>
    <property type="match status" value="1"/>
</dbReference>
<keyword evidence="6" id="KW-0808">Transferase</keyword>
<dbReference type="NCBIfam" id="TIGR00229">
    <property type="entry name" value="sensory_box"/>
    <property type="match status" value="2"/>
</dbReference>
<feature type="coiled-coil region" evidence="18">
    <location>
        <begin position="189"/>
        <end position="216"/>
    </location>
</feature>
<evidence type="ECO:0000256" key="8">
    <source>
        <dbReference type="ARBA" id="ARBA00022741"/>
    </source>
</evidence>
<keyword evidence="24" id="KW-1185">Reference proteome</keyword>
<reference evidence="23 24" key="1">
    <citation type="submission" date="2017-08" db="EMBL/GenBank/DDBJ databases">
        <title>Identification and genetic characteristics of simultaneous BTEX- and naphthalene-degrading Paraburkholderia sp. BN5 isolated from petroleum-contaminated soil.</title>
        <authorList>
            <person name="Lee Y."/>
            <person name="Jeon C.O."/>
        </authorList>
    </citation>
    <scope>NUCLEOTIDE SEQUENCE [LARGE SCALE GENOMIC DNA]</scope>
    <source>
        <strain evidence="23 24">BN5</strain>
        <plasmid evidence="23 24">pBN4</plasmid>
    </source>
</reference>
<name>A0A248VZA0_9BURK</name>
<dbReference type="InterPro" id="IPR003018">
    <property type="entry name" value="GAF"/>
</dbReference>
<feature type="domain" description="Histidine kinase" evidence="19">
    <location>
        <begin position="226"/>
        <end position="440"/>
    </location>
</feature>
<dbReference type="Gene3D" id="3.30.565.10">
    <property type="entry name" value="Histidine kinase-like ATPase, C-terminal domain"/>
    <property type="match status" value="2"/>
</dbReference>
<comment type="catalytic activity">
    <reaction evidence="1">
        <text>ATP + protein L-histidine = ADP + protein N-phospho-L-histidine.</text>
        <dbReference type="EC" id="2.7.13.3"/>
    </reaction>
</comment>
<dbReference type="InterPro" id="IPR003594">
    <property type="entry name" value="HATPase_dom"/>
</dbReference>
<dbReference type="FunFam" id="3.30.565.10:FF:000010">
    <property type="entry name" value="Sensor histidine kinase RcsC"/>
    <property type="match status" value="1"/>
</dbReference>
<dbReference type="Gene3D" id="3.40.50.2300">
    <property type="match status" value="2"/>
</dbReference>
<dbReference type="OrthoDB" id="9801841at2"/>
<dbReference type="GO" id="GO:0005524">
    <property type="term" value="F:ATP binding"/>
    <property type="evidence" value="ECO:0007669"/>
    <property type="project" value="UniProtKB-KW"/>
</dbReference>
<keyword evidence="7" id="KW-0732">Signal</keyword>
<dbReference type="SUPFAM" id="SSF55874">
    <property type="entry name" value="ATPase domain of HSP90 chaperone/DNA topoisomerase II/histidine kinase"/>
    <property type="match status" value="2"/>
</dbReference>
<keyword evidence="11" id="KW-0902">Two-component regulatory system</keyword>
<evidence type="ECO:0000259" key="22">
    <source>
        <dbReference type="PROSITE" id="PS50113"/>
    </source>
</evidence>
<evidence type="ECO:0000256" key="16">
    <source>
        <dbReference type="ARBA" id="ARBA00070152"/>
    </source>
</evidence>
<evidence type="ECO:0000256" key="13">
    <source>
        <dbReference type="ARBA" id="ARBA00058004"/>
    </source>
</evidence>
<comment type="subunit">
    <text evidence="14">At low DSF concentrations, interacts with RpfF.</text>
</comment>
<dbReference type="PROSITE" id="PS50112">
    <property type="entry name" value="PAS"/>
    <property type="match status" value="1"/>
</dbReference>
<dbReference type="Pfam" id="PF13426">
    <property type="entry name" value="PAS_9"/>
    <property type="match status" value="1"/>
</dbReference>
<geneLocation type="plasmid" evidence="23 24">
    <name>pBN4</name>
</geneLocation>
<comment type="subcellular location">
    <subcellularLocation>
        <location evidence="2">Cytoplasm</location>
    </subcellularLocation>
</comment>
<dbReference type="PROSITE" id="PS50109">
    <property type="entry name" value="HIS_KIN"/>
    <property type="match status" value="2"/>
</dbReference>
<dbReference type="InterPro" id="IPR004358">
    <property type="entry name" value="Sig_transdc_His_kin-like_C"/>
</dbReference>
<dbReference type="InterPro" id="IPR013655">
    <property type="entry name" value="PAS_fold_3"/>
</dbReference>
<feature type="domain" description="Response regulatory" evidence="20">
    <location>
        <begin position="1192"/>
        <end position="1308"/>
    </location>
</feature>
<dbReference type="PANTHER" id="PTHR43047">
    <property type="entry name" value="TWO-COMPONENT HISTIDINE PROTEIN KINASE"/>
    <property type="match status" value="1"/>
</dbReference>
<dbReference type="Pfam" id="PF08447">
    <property type="entry name" value="PAS_3"/>
    <property type="match status" value="1"/>
</dbReference>
<feature type="domain" description="PAC" evidence="22">
    <location>
        <begin position="149"/>
        <end position="201"/>
    </location>
</feature>
<evidence type="ECO:0000256" key="17">
    <source>
        <dbReference type="PROSITE-ProRule" id="PRU00169"/>
    </source>
</evidence>
<dbReference type="PRINTS" id="PR00344">
    <property type="entry name" value="BCTRLSENSOR"/>
</dbReference>
<protein>
    <recommendedName>
        <fullName evidence="15">Sensory/regulatory protein RpfC</fullName>
        <ecNumber evidence="3">2.7.13.3</ecNumber>
    </recommendedName>
    <alternativeName>
        <fullName evidence="16">Virulence sensor protein BvgS</fullName>
    </alternativeName>
</protein>
<evidence type="ECO:0000256" key="1">
    <source>
        <dbReference type="ARBA" id="ARBA00000085"/>
    </source>
</evidence>
<dbReference type="CDD" id="cd00082">
    <property type="entry name" value="HisKA"/>
    <property type="match status" value="2"/>
</dbReference>
<evidence type="ECO:0000256" key="4">
    <source>
        <dbReference type="ARBA" id="ARBA00022490"/>
    </source>
</evidence>
<evidence type="ECO:0000256" key="11">
    <source>
        <dbReference type="ARBA" id="ARBA00023012"/>
    </source>
</evidence>
<dbReference type="InterPro" id="IPR000700">
    <property type="entry name" value="PAS-assoc_C"/>
</dbReference>
<dbReference type="Gene3D" id="3.30.450.20">
    <property type="entry name" value="PAS domain"/>
    <property type="match status" value="2"/>
</dbReference>
<dbReference type="SMART" id="SM00086">
    <property type="entry name" value="PAC"/>
    <property type="match status" value="2"/>
</dbReference>
<dbReference type="Gene3D" id="1.10.287.130">
    <property type="match status" value="2"/>
</dbReference>
<keyword evidence="10" id="KW-0067">ATP-binding</keyword>
<dbReference type="PROSITE" id="PS50113">
    <property type="entry name" value="PAC"/>
    <property type="match status" value="1"/>
</dbReference>
<dbReference type="Proteomes" id="UP000215158">
    <property type="component" value="Plasmid pBN4"/>
</dbReference>
<dbReference type="InterPro" id="IPR000014">
    <property type="entry name" value="PAS"/>
</dbReference>